<evidence type="ECO:0000313" key="4">
    <source>
        <dbReference type="Proteomes" id="UP000076580"/>
    </source>
</evidence>
<dbReference type="GeneID" id="63719556"/>
<dbReference type="InterPro" id="IPR039602">
    <property type="entry name" value="Rxt2"/>
</dbReference>
<dbReference type="PANTHER" id="PTHR28232:SF1">
    <property type="entry name" value="TRANSCRIPTIONAL REGULATORY PROTEIN RXT2"/>
    <property type="match status" value="1"/>
</dbReference>
<proteinExistence type="predicted"/>
<evidence type="ECO:0000259" key="2">
    <source>
        <dbReference type="Pfam" id="PF08595"/>
    </source>
</evidence>
<dbReference type="InterPro" id="IPR013904">
    <property type="entry name" value="RXT2_N"/>
</dbReference>
<reference evidence="3 4" key="1">
    <citation type="journal article" date="2016" name="Sci. Rep.">
        <title>Insights into Adaptations to a Near-Obligate Nematode Endoparasitic Lifestyle from the Finished Genome of Drechmeria coniospora.</title>
        <authorList>
            <person name="Zhang L."/>
            <person name="Zhou Z."/>
            <person name="Guo Q."/>
            <person name="Fokkens L."/>
            <person name="Miskei M."/>
            <person name="Pocsi I."/>
            <person name="Zhang W."/>
            <person name="Chen M."/>
            <person name="Wang L."/>
            <person name="Sun Y."/>
            <person name="Donzelli B.G."/>
            <person name="Gibson D.M."/>
            <person name="Nelson D.R."/>
            <person name="Luo J.G."/>
            <person name="Rep M."/>
            <person name="Liu H."/>
            <person name="Yang S."/>
            <person name="Wang J."/>
            <person name="Krasnoff S.B."/>
            <person name="Xu Y."/>
            <person name="Molnar I."/>
            <person name="Lin M."/>
        </authorList>
    </citation>
    <scope>NUCLEOTIDE SEQUENCE [LARGE SCALE GENOMIC DNA]</scope>
    <source>
        <strain evidence="3 4">ARSEF 6962</strain>
    </source>
</reference>
<comment type="caution">
    <text evidence="3">The sequence shown here is derived from an EMBL/GenBank/DDBJ whole genome shotgun (WGS) entry which is preliminary data.</text>
</comment>
<dbReference type="AlphaFoldDB" id="A0A151GCW8"/>
<protein>
    <submittedName>
        <fullName evidence="3">Rxt2-like protein</fullName>
    </submittedName>
</protein>
<name>A0A151GCW8_DRECN</name>
<dbReference type="STRING" id="98403.A0A151GCW8"/>
<dbReference type="EMBL" id="LAYC01000003">
    <property type="protein sequence ID" value="KYK54952.1"/>
    <property type="molecule type" value="Genomic_DNA"/>
</dbReference>
<dbReference type="PANTHER" id="PTHR28232">
    <property type="entry name" value="TRANSCRIPTIONAL REGULATORY PROTEIN RXT2"/>
    <property type="match status" value="1"/>
</dbReference>
<feature type="domain" description="Transcriptional regulatory protein RXT2 N-terminal" evidence="2">
    <location>
        <begin position="230"/>
        <end position="346"/>
    </location>
</feature>
<feature type="region of interest" description="Disordered" evidence="1">
    <location>
        <begin position="120"/>
        <end position="141"/>
    </location>
</feature>
<keyword evidence="4" id="KW-1185">Reference proteome</keyword>
<dbReference type="InParanoid" id="A0A151GCW8"/>
<feature type="compositionally biased region" description="Basic and acidic residues" evidence="1">
    <location>
        <begin position="453"/>
        <end position="490"/>
    </location>
</feature>
<sequence length="646" mass="71575">MNFGELTGPESAKVSAVPRSLIGAVAELSNTALVGGGHFAGQQLVASSRLSTSVDPPFVLVKTRHNTTDQYPWHNTDATYQSPFRRILALRAHFPSINRTPTVRLLGAFLPVESLVPRPRRLARPNDHGHDSHRRRRHDHAMASQQILFAETIAGMKKAFKRKAYESDSDSEIENRGNRGNKLKKRARFAHQGQLAPTQGPSAYKEVMTEPAQSHPSRSNRSNRSPDGPFLSLQTVDYSGVRRSIIHRNPPLIDYDGYEINSDDDERQVEDAEVSAAELNPYANVHLEHILAPLTASTDLPTHSTLSKPFTSRTLTDLVSQSCTMTRKENRSLWNVRYLWTTLCGDGNWMPCGTMIGPNDVEFYSDEHVARHLLGLAKANMADTASPGMVNGEGANGATAVAGDHMKQAEDVAMTDAGADENEVGTTKDEAEVDEGAKTEDKNETGCQSPAMEEDKRRMEEGSAKNHKDGLAEKMASRDRGKEGMERADDGSADGAANNGETGEMENRRKNDETAPSVSSDALEPAFVHPMFQTPVGVKLERDLHLPRKEAEDIRRLLALYVQKQEEICRGASRLHHGLLKAERLRKDVLHWAKAEAHCGPGRDMSDGEDWYDKDEWGLADDLKKGHDEEEEDTTTSGKKTRNRRQ</sequence>
<dbReference type="Proteomes" id="UP000076580">
    <property type="component" value="Chromosome 03"/>
</dbReference>
<feature type="region of interest" description="Disordered" evidence="1">
    <location>
        <begin position="418"/>
        <end position="524"/>
    </location>
</feature>
<feature type="domain" description="Transcriptional regulatory protein RXT2 N-terminal" evidence="2">
    <location>
        <begin position="178"/>
        <end position="209"/>
    </location>
</feature>
<dbReference type="GO" id="GO:0005829">
    <property type="term" value="C:cytosol"/>
    <property type="evidence" value="ECO:0007669"/>
    <property type="project" value="TreeGrafter"/>
</dbReference>
<feature type="region of interest" description="Disordered" evidence="1">
    <location>
        <begin position="186"/>
        <end position="233"/>
    </location>
</feature>
<evidence type="ECO:0000313" key="3">
    <source>
        <dbReference type="EMBL" id="KYK54952.1"/>
    </source>
</evidence>
<dbReference type="RefSeq" id="XP_040654304.1">
    <property type="nucleotide sequence ID" value="XM_040804200.1"/>
</dbReference>
<feature type="compositionally biased region" description="Basic and acidic residues" evidence="1">
    <location>
        <begin position="426"/>
        <end position="444"/>
    </location>
</feature>
<dbReference type="Pfam" id="PF08595">
    <property type="entry name" value="RXT2_N"/>
    <property type="match status" value="2"/>
</dbReference>
<dbReference type="GO" id="GO:0033698">
    <property type="term" value="C:Rpd3L complex"/>
    <property type="evidence" value="ECO:0007669"/>
    <property type="project" value="TreeGrafter"/>
</dbReference>
<accession>A0A151GCW8</accession>
<evidence type="ECO:0000256" key="1">
    <source>
        <dbReference type="SAM" id="MobiDB-lite"/>
    </source>
</evidence>
<feature type="region of interest" description="Disordered" evidence="1">
    <location>
        <begin position="622"/>
        <end position="646"/>
    </location>
</feature>
<gene>
    <name evidence="3" type="ORF">DCS_06913</name>
</gene>
<organism evidence="3 4">
    <name type="scientific">Drechmeria coniospora</name>
    <name type="common">Nematophagous fungus</name>
    <name type="synonym">Meria coniospora</name>
    <dbReference type="NCBI Taxonomy" id="98403"/>
    <lineage>
        <taxon>Eukaryota</taxon>
        <taxon>Fungi</taxon>
        <taxon>Dikarya</taxon>
        <taxon>Ascomycota</taxon>
        <taxon>Pezizomycotina</taxon>
        <taxon>Sordariomycetes</taxon>
        <taxon>Hypocreomycetidae</taxon>
        <taxon>Hypocreales</taxon>
        <taxon>Ophiocordycipitaceae</taxon>
        <taxon>Drechmeria</taxon>
    </lineage>
</organism>